<evidence type="ECO:0000313" key="7">
    <source>
        <dbReference type="EMBL" id="GGL66459.1"/>
    </source>
</evidence>
<accession>A0A917S9X7</accession>
<dbReference type="InterPro" id="IPR036259">
    <property type="entry name" value="MFS_trans_sf"/>
</dbReference>
<keyword evidence="8" id="KW-1185">Reference proteome</keyword>
<dbReference type="Proteomes" id="UP000613840">
    <property type="component" value="Unassembled WGS sequence"/>
</dbReference>
<comment type="caution">
    <text evidence="7">The sequence shown here is derived from an EMBL/GenBank/DDBJ whole genome shotgun (WGS) entry which is preliminary data.</text>
</comment>
<dbReference type="Pfam" id="PF07690">
    <property type="entry name" value="MFS_1"/>
    <property type="match status" value="1"/>
</dbReference>
<dbReference type="PANTHER" id="PTHR42718">
    <property type="entry name" value="MAJOR FACILITATOR SUPERFAMILY MULTIDRUG TRANSPORTER MFSC"/>
    <property type="match status" value="1"/>
</dbReference>
<evidence type="ECO:0000256" key="5">
    <source>
        <dbReference type="SAM" id="Phobius"/>
    </source>
</evidence>
<evidence type="ECO:0000313" key="8">
    <source>
        <dbReference type="Proteomes" id="UP000613840"/>
    </source>
</evidence>
<evidence type="ECO:0000259" key="6">
    <source>
        <dbReference type="PROSITE" id="PS50850"/>
    </source>
</evidence>
<dbReference type="PANTHER" id="PTHR42718:SF39">
    <property type="entry name" value="ACTINORHODIN TRANSPORTER-RELATED"/>
    <property type="match status" value="1"/>
</dbReference>
<evidence type="ECO:0000256" key="2">
    <source>
        <dbReference type="ARBA" id="ARBA00022692"/>
    </source>
</evidence>
<sequence length="206" mass="20584">MFEPVAFASRNVRIGLVAMLLYQPSQASLYLILALYLQQGRGLGPVASGLVFGILAAGYLITLLPTPGLIHRFGRRVLMAAAIVLAAGFVVLSATLAGIGTGDSIIALLPGLFLIGLGQGFGLNSLVTLIVAGADPEHVASAAGVQATVQQVGSALGVAVIGVVFFGLVDHGLGAAFAVSAAILAGLMIIVGLLAGLLPASSSRAS</sequence>
<organism evidence="7 8">
    <name type="scientific">Microlunatus endophyticus</name>
    <dbReference type="NCBI Taxonomy" id="1716077"/>
    <lineage>
        <taxon>Bacteria</taxon>
        <taxon>Bacillati</taxon>
        <taxon>Actinomycetota</taxon>
        <taxon>Actinomycetes</taxon>
        <taxon>Propionibacteriales</taxon>
        <taxon>Propionibacteriaceae</taxon>
        <taxon>Microlunatus</taxon>
    </lineage>
</organism>
<evidence type="ECO:0000256" key="4">
    <source>
        <dbReference type="ARBA" id="ARBA00023136"/>
    </source>
</evidence>
<keyword evidence="3 5" id="KW-1133">Transmembrane helix</keyword>
<feature type="transmembrane region" description="Helical" evidence="5">
    <location>
        <begin position="152"/>
        <end position="169"/>
    </location>
</feature>
<name>A0A917S9X7_9ACTN</name>
<dbReference type="SUPFAM" id="SSF103473">
    <property type="entry name" value="MFS general substrate transporter"/>
    <property type="match status" value="1"/>
</dbReference>
<dbReference type="Gene3D" id="1.20.1250.20">
    <property type="entry name" value="MFS general substrate transporter like domains"/>
    <property type="match status" value="1"/>
</dbReference>
<feature type="domain" description="Major facilitator superfamily (MFS) profile" evidence="6">
    <location>
        <begin position="11"/>
        <end position="206"/>
    </location>
</feature>
<evidence type="ECO:0000256" key="1">
    <source>
        <dbReference type="ARBA" id="ARBA00004651"/>
    </source>
</evidence>
<reference evidence="7" key="1">
    <citation type="journal article" date="2014" name="Int. J. Syst. Evol. Microbiol.">
        <title>Complete genome sequence of Corynebacterium casei LMG S-19264T (=DSM 44701T), isolated from a smear-ripened cheese.</title>
        <authorList>
            <consortium name="US DOE Joint Genome Institute (JGI-PGF)"/>
            <person name="Walter F."/>
            <person name="Albersmeier A."/>
            <person name="Kalinowski J."/>
            <person name="Ruckert C."/>
        </authorList>
    </citation>
    <scope>NUCLEOTIDE SEQUENCE</scope>
    <source>
        <strain evidence="7">CGMCC 4.7306</strain>
    </source>
</reference>
<proteinExistence type="predicted"/>
<feature type="transmembrane region" description="Helical" evidence="5">
    <location>
        <begin position="12"/>
        <end position="37"/>
    </location>
</feature>
<reference evidence="7" key="2">
    <citation type="submission" date="2020-09" db="EMBL/GenBank/DDBJ databases">
        <authorList>
            <person name="Sun Q."/>
            <person name="Zhou Y."/>
        </authorList>
    </citation>
    <scope>NUCLEOTIDE SEQUENCE</scope>
    <source>
        <strain evidence="7">CGMCC 4.7306</strain>
    </source>
</reference>
<keyword evidence="4 5" id="KW-0472">Membrane</keyword>
<dbReference type="InterPro" id="IPR020846">
    <property type="entry name" value="MFS_dom"/>
</dbReference>
<protein>
    <recommendedName>
        <fullName evidence="6">Major facilitator superfamily (MFS) profile domain-containing protein</fullName>
    </recommendedName>
</protein>
<gene>
    <name evidence="7" type="ORF">GCM10011575_26240</name>
</gene>
<feature type="transmembrane region" description="Helical" evidence="5">
    <location>
        <begin position="43"/>
        <end position="65"/>
    </location>
</feature>
<comment type="subcellular location">
    <subcellularLocation>
        <location evidence="1">Cell membrane</location>
        <topology evidence="1">Multi-pass membrane protein</topology>
    </subcellularLocation>
</comment>
<dbReference type="EMBL" id="BMMZ01000006">
    <property type="protein sequence ID" value="GGL66459.1"/>
    <property type="molecule type" value="Genomic_DNA"/>
</dbReference>
<dbReference type="PROSITE" id="PS50850">
    <property type="entry name" value="MFS"/>
    <property type="match status" value="1"/>
</dbReference>
<evidence type="ECO:0000256" key="3">
    <source>
        <dbReference type="ARBA" id="ARBA00022989"/>
    </source>
</evidence>
<dbReference type="GO" id="GO:0005886">
    <property type="term" value="C:plasma membrane"/>
    <property type="evidence" value="ECO:0007669"/>
    <property type="project" value="UniProtKB-SubCell"/>
</dbReference>
<feature type="transmembrane region" description="Helical" evidence="5">
    <location>
        <begin position="77"/>
        <end position="99"/>
    </location>
</feature>
<feature type="transmembrane region" description="Helical" evidence="5">
    <location>
        <begin position="105"/>
        <end position="131"/>
    </location>
</feature>
<keyword evidence="2 5" id="KW-0812">Transmembrane</keyword>
<dbReference type="InterPro" id="IPR011701">
    <property type="entry name" value="MFS"/>
</dbReference>
<dbReference type="GO" id="GO:0022857">
    <property type="term" value="F:transmembrane transporter activity"/>
    <property type="evidence" value="ECO:0007669"/>
    <property type="project" value="InterPro"/>
</dbReference>
<dbReference type="AlphaFoldDB" id="A0A917S9X7"/>
<feature type="transmembrane region" description="Helical" evidence="5">
    <location>
        <begin position="175"/>
        <end position="198"/>
    </location>
</feature>